<evidence type="ECO:0000256" key="8">
    <source>
        <dbReference type="ARBA" id="ARBA00022968"/>
    </source>
</evidence>
<evidence type="ECO:0000256" key="13">
    <source>
        <dbReference type="SAM" id="Phobius"/>
    </source>
</evidence>
<evidence type="ECO:0000256" key="2">
    <source>
        <dbReference type="ARBA" id="ARBA00004323"/>
    </source>
</evidence>
<keyword evidence="9 13" id="KW-1133">Transmembrane helix</keyword>
<keyword evidence="11 13" id="KW-0472">Membrane</keyword>
<comment type="cofactor">
    <cofactor evidence="1">
        <name>Mn(2+)</name>
        <dbReference type="ChEBI" id="CHEBI:29035"/>
    </cofactor>
</comment>
<comment type="similarity">
    <text evidence="4">Belongs to the glycosyltransferase 31 family.</text>
</comment>
<dbReference type="Pfam" id="PF01762">
    <property type="entry name" value="Galactosyl_T"/>
    <property type="match status" value="1"/>
</dbReference>
<keyword evidence="16" id="KW-1185">Reference proteome</keyword>
<organism evidence="15 16">
    <name type="scientific">Acacia crassicarpa</name>
    <name type="common">northern wattle</name>
    <dbReference type="NCBI Taxonomy" id="499986"/>
    <lineage>
        <taxon>Eukaryota</taxon>
        <taxon>Viridiplantae</taxon>
        <taxon>Streptophyta</taxon>
        <taxon>Embryophyta</taxon>
        <taxon>Tracheophyta</taxon>
        <taxon>Spermatophyta</taxon>
        <taxon>Magnoliopsida</taxon>
        <taxon>eudicotyledons</taxon>
        <taxon>Gunneridae</taxon>
        <taxon>Pentapetalae</taxon>
        <taxon>rosids</taxon>
        <taxon>fabids</taxon>
        <taxon>Fabales</taxon>
        <taxon>Fabaceae</taxon>
        <taxon>Caesalpinioideae</taxon>
        <taxon>mimosoid clade</taxon>
        <taxon>Acacieae</taxon>
        <taxon>Acacia</taxon>
    </lineage>
</organism>
<keyword evidence="12" id="KW-0464">Manganese</keyword>
<comment type="pathway">
    <text evidence="3">Protein modification; protein glycosylation.</text>
</comment>
<name>A0AAE1K3C3_9FABA</name>
<evidence type="ECO:0000256" key="11">
    <source>
        <dbReference type="ARBA" id="ARBA00023136"/>
    </source>
</evidence>
<evidence type="ECO:0000256" key="9">
    <source>
        <dbReference type="ARBA" id="ARBA00022989"/>
    </source>
</evidence>
<sequence>MPSRLSGYSFGSRISALLLAMVTTMATIYVAGRLWQDAENRVYLIQKLDNGAGQGHSAISVDDTLKIITSREQQKMLSAHEMELAAARQEGFVSKHLSVNDGTGRQLTKRLLSVIGIITTFGQKKNRDAIRKAWMPTGANIKKLADQKSMVVRFVIGRSANHGDSLDKEIEIESSQTNDFIILDNHVEAPEEH</sequence>
<keyword evidence="6" id="KW-0808">Transferase</keyword>
<protein>
    <recommendedName>
        <fullName evidence="14">DUF4094 domain-containing protein</fullName>
    </recommendedName>
</protein>
<dbReference type="GO" id="GO:0016758">
    <property type="term" value="F:hexosyltransferase activity"/>
    <property type="evidence" value="ECO:0007669"/>
    <property type="project" value="InterPro"/>
</dbReference>
<comment type="subcellular location">
    <subcellularLocation>
        <location evidence="2">Golgi apparatus membrane</location>
        <topology evidence="2">Single-pass type II membrane protein</topology>
    </subcellularLocation>
</comment>
<keyword evidence="10" id="KW-0333">Golgi apparatus</keyword>
<feature type="domain" description="DUF4094" evidence="14">
    <location>
        <begin position="12"/>
        <end position="89"/>
    </location>
</feature>
<gene>
    <name evidence="15" type="ORF">QN277_028354</name>
</gene>
<evidence type="ECO:0000256" key="6">
    <source>
        <dbReference type="ARBA" id="ARBA00022679"/>
    </source>
</evidence>
<dbReference type="GO" id="GO:0000139">
    <property type="term" value="C:Golgi membrane"/>
    <property type="evidence" value="ECO:0007669"/>
    <property type="project" value="UniProtKB-SubCell"/>
</dbReference>
<evidence type="ECO:0000256" key="4">
    <source>
        <dbReference type="ARBA" id="ARBA00008661"/>
    </source>
</evidence>
<evidence type="ECO:0000259" key="14">
    <source>
        <dbReference type="Pfam" id="PF13334"/>
    </source>
</evidence>
<evidence type="ECO:0000256" key="1">
    <source>
        <dbReference type="ARBA" id="ARBA00001936"/>
    </source>
</evidence>
<dbReference type="AlphaFoldDB" id="A0AAE1K3C3"/>
<dbReference type="Pfam" id="PF13334">
    <property type="entry name" value="DUF4094"/>
    <property type="match status" value="1"/>
</dbReference>
<keyword evidence="5" id="KW-0328">Glycosyltransferase</keyword>
<evidence type="ECO:0000256" key="7">
    <source>
        <dbReference type="ARBA" id="ARBA00022692"/>
    </source>
</evidence>
<comment type="caution">
    <text evidence="15">The sequence shown here is derived from an EMBL/GenBank/DDBJ whole genome shotgun (WGS) entry which is preliminary data.</text>
</comment>
<reference evidence="15" key="1">
    <citation type="submission" date="2023-10" db="EMBL/GenBank/DDBJ databases">
        <title>Chromosome-level genome of the transformable northern wattle, Acacia crassicarpa.</title>
        <authorList>
            <person name="Massaro I."/>
            <person name="Sinha N.R."/>
            <person name="Poethig S."/>
            <person name="Leichty A.R."/>
        </authorList>
    </citation>
    <scope>NUCLEOTIDE SEQUENCE</scope>
    <source>
        <strain evidence="15">Acra3RX</strain>
        <tissue evidence="15">Leaf</tissue>
    </source>
</reference>
<evidence type="ECO:0000256" key="3">
    <source>
        <dbReference type="ARBA" id="ARBA00004922"/>
    </source>
</evidence>
<dbReference type="InterPro" id="IPR002659">
    <property type="entry name" value="Glyco_trans_31"/>
</dbReference>
<accession>A0AAE1K3C3</accession>
<keyword evidence="8" id="KW-0735">Signal-anchor</keyword>
<dbReference type="Proteomes" id="UP001293593">
    <property type="component" value="Unassembled WGS sequence"/>
</dbReference>
<evidence type="ECO:0000313" key="16">
    <source>
        <dbReference type="Proteomes" id="UP001293593"/>
    </source>
</evidence>
<evidence type="ECO:0000256" key="12">
    <source>
        <dbReference type="ARBA" id="ARBA00023211"/>
    </source>
</evidence>
<evidence type="ECO:0000256" key="10">
    <source>
        <dbReference type="ARBA" id="ARBA00023034"/>
    </source>
</evidence>
<dbReference type="EMBL" id="JAWXYG010000009">
    <property type="protein sequence ID" value="KAK4262850.1"/>
    <property type="molecule type" value="Genomic_DNA"/>
</dbReference>
<keyword evidence="7 13" id="KW-0812">Transmembrane</keyword>
<feature type="transmembrane region" description="Helical" evidence="13">
    <location>
        <begin position="12"/>
        <end position="31"/>
    </location>
</feature>
<proteinExistence type="inferred from homology"/>
<evidence type="ECO:0000313" key="15">
    <source>
        <dbReference type="EMBL" id="KAK4262850.1"/>
    </source>
</evidence>
<evidence type="ECO:0000256" key="5">
    <source>
        <dbReference type="ARBA" id="ARBA00022676"/>
    </source>
</evidence>
<dbReference type="InterPro" id="IPR025298">
    <property type="entry name" value="DUF4094"/>
</dbReference>